<evidence type="ECO:0000256" key="4">
    <source>
        <dbReference type="ARBA" id="ARBA00012096"/>
    </source>
</evidence>
<dbReference type="GO" id="GO:0004794">
    <property type="term" value="F:threonine deaminase activity"/>
    <property type="evidence" value="ECO:0007669"/>
    <property type="project" value="UniProtKB-EC"/>
</dbReference>
<dbReference type="EMBL" id="RLIH01000019">
    <property type="protein sequence ID" value="RVU53945.1"/>
    <property type="molecule type" value="Genomic_DNA"/>
</dbReference>
<reference evidence="10 11" key="1">
    <citation type="submission" date="2018-11" db="EMBL/GenBank/DDBJ databases">
        <title>Genome sequencing and assembly of Anaerosphaera sp. nov., GS7-6-2.</title>
        <authorList>
            <person name="Rettenmaier R."/>
            <person name="Liebl W."/>
            <person name="Zverlov V."/>
        </authorList>
    </citation>
    <scope>NUCLEOTIDE SEQUENCE [LARGE SCALE GENOMIC DNA]</scope>
    <source>
        <strain evidence="10 11">GS7-6-2</strain>
    </source>
</reference>
<comment type="cofactor">
    <cofactor evidence="2">
        <name>pyridoxal 5'-phosphate</name>
        <dbReference type="ChEBI" id="CHEBI:597326"/>
    </cofactor>
</comment>
<dbReference type="RefSeq" id="WP_127725283.1">
    <property type="nucleotide sequence ID" value="NZ_RLIH01000019.1"/>
</dbReference>
<evidence type="ECO:0000256" key="5">
    <source>
        <dbReference type="ARBA" id="ARBA00022898"/>
    </source>
</evidence>
<comment type="function">
    <text evidence="7">Catalyzes the anaerobic formation of alpha-ketobutyrate and ammonia from threonine in a two-step reaction. The first step involved a dehydration of threonine and a production of enamine intermediates (aminocrotonate), which tautomerizes to its imine form (iminobutyrate). Both intermediates are unstable and short-lived. The second step is the nonenzymatic hydrolysis of the enamine/imine intermediates to form 2-ketobutyrate and free ammonia. In the low water environment of the cell, the second step is accelerated by RidA.</text>
</comment>
<dbReference type="Gene3D" id="3.40.50.1100">
    <property type="match status" value="2"/>
</dbReference>
<evidence type="ECO:0000256" key="2">
    <source>
        <dbReference type="ARBA" id="ARBA00001933"/>
    </source>
</evidence>
<dbReference type="AlphaFoldDB" id="A0A437S4H8"/>
<dbReference type="FunFam" id="3.40.50.1100:FF:000007">
    <property type="entry name" value="L-threonine dehydratase catabolic TdcB"/>
    <property type="match status" value="1"/>
</dbReference>
<dbReference type="PANTHER" id="PTHR48078">
    <property type="entry name" value="THREONINE DEHYDRATASE, MITOCHONDRIAL-RELATED"/>
    <property type="match status" value="1"/>
</dbReference>
<evidence type="ECO:0000256" key="1">
    <source>
        <dbReference type="ARBA" id="ARBA00001274"/>
    </source>
</evidence>
<dbReference type="FunFam" id="3.40.50.1100:FF:000005">
    <property type="entry name" value="Threonine dehydratase catabolic"/>
    <property type="match status" value="1"/>
</dbReference>
<organism evidence="10 11">
    <name type="scientific">Anaerosphaera multitolerans</name>
    <dbReference type="NCBI Taxonomy" id="2487351"/>
    <lineage>
        <taxon>Bacteria</taxon>
        <taxon>Bacillati</taxon>
        <taxon>Bacillota</taxon>
        <taxon>Tissierellia</taxon>
        <taxon>Tissierellales</taxon>
        <taxon>Peptoniphilaceae</taxon>
        <taxon>Anaerosphaera</taxon>
    </lineage>
</organism>
<keyword evidence="11" id="KW-1185">Reference proteome</keyword>
<dbReference type="Proteomes" id="UP000288812">
    <property type="component" value="Unassembled WGS sequence"/>
</dbReference>
<dbReference type="CDD" id="cd01562">
    <property type="entry name" value="Thr-dehyd"/>
    <property type="match status" value="1"/>
</dbReference>
<dbReference type="GO" id="GO:0009097">
    <property type="term" value="P:isoleucine biosynthetic process"/>
    <property type="evidence" value="ECO:0007669"/>
    <property type="project" value="TreeGrafter"/>
</dbReference>
<keyword evidence="6" id="KW-0456">Lyase</keyword>
<comment type="similarity">
    <text evidence="3">Belongs to the serine/threonine dehydratase family.</text>
</comment>
<dbReference type="GO" id="GO:0006565">
    <property type="term" value="P:L-serine catabolic process"/>
    <property type="evidence" value="ECO:0007669"/>
    <property type="project" value="TreeGrafter"/>
</dbReference>
<evidence type="ECO:0000256" key="6">
    <source>
        <dbReference type="ARBA" id="ARBA00023239"/>
    </source>
</evidence>
<comment type="catalytic activity">
    <reaction evidence="1">
        <text>L-threonine = 2-oxobutanoate + NH4(+)</text>
        <dbReference type="Rhea" id="RHEA:22108"/>
        <dbReference type="ChEBI" id="CHEBI:16763"/>
        <dbReference type="ChEBI" id="CHEBI:28938"/>
        <dbReference type="ChEBI" id="CHEBI:57926"/>
        <dbReference type="EC" id="4.3.1.19"/>
    </reaction>
</comment>
<keyword evidence="5" id="KW-0663">Pyridoxal phosphate</keyword>
<dbReference type="InterPro" id="IPR036052">
    <property type="entry name" value="TrpB-like_PALP_sf"/>
</dbReference>
<evidence type="ECO:0000313" key="11">
    <source>
        <dbReference type="Proteomes" id="UP000288812"/>
    </source>
</evidence>
<dbReference type="GO" id="GO:0030170">
    <property type="term" value="F:pyridoxal phosphate binding"/>
    <property type="evidence" value="ECO:0007669"/>
    <property type="project" value="InterPro"/>
</dbReference>
<dbReference type="InterPro" id="IPR050147">
    <property type="entry name" value="Ser/Thr_Dehydratase"/>
</dbReference>
<accession>A0A437S4H8</accession>
<dbReference type="GO" id="GO:0003941">
    <property type="term" value="F:L-serine ammonia-lyase activity"/>
    <property type="evidence" value="ECO:0007669"/>
    <property type="project" value="TreeGrafter"/>
</dbReference>
<dbReference type="PANTHER" id="PTHR48078:SF6">
    <property type="entry name" value="L-THREONINE DEHYDRATASE CATABOLIC TDCB"/>
    <property type="match status" value="1"/>
</dbReference>
<dbReference type="GO" id="GO:0006567">
    <property type="term" value="P:L-threonine catabolic process"/>
    <property type="evidence" value="ECO:0007669"/>
    <property type="project" value="TreeGrafter"/>
</dbReference>
<dbReference type="InterPro" id="IPR001926">
    <property type="entry name" value="TrpB-like_PALP"/>
</dbReference>
<sequence>MLNIEDILKAKERIAPYIYETPLIPLENLNELLACKVFIKPECMQKTNSFKIRGALNKMLSMDKEEVKRGVVAASSGNHGKGVAFAAKLLGVGATIVIPDSAPEVKVKGIENLGAKVVQCPLSERHKIANELSESKGYINIHPYDDYDIMAGQGTIGLEILEQFPDVDTVVVPIGGGGLIGGISTAVKSQNPKVKIVGAEPYKLRRYGESVKAGKRVKLEEQKLEADALLTQIPGEKNYPIVTSLVSEFVGVKDEFLLKAMKLLLMEGKILAEPSSCIGIGAILQGELKVDKDEKVCFVVSGGNTSLEKIGELEEII</sequence>
<evidence type="ECO:0000259" key="9">
    <source>
        <dbReference type="Pfam" id="PF00291"/>
    </source>
</evidence>
<gene>
    <name evidence="10" type="ORF">EF514_09895</name>
</gene>
<protein>
    <recommendedName>
        <fullName evidence="4">threonine ammonia-lyase</fullName>
        <ecNumber evidence="4">4.3.1.19</ecNumber>
    </recommendedName>
    <alternativeName>
        <fullName evidence="8">Threonine deaminase</fullName>
    </alternativeName>
</protein>
<name>A0A437S4H8_9FIRM</name>
<dbReference type="InterPro" id="IPR000634">
    <property type="entry name" value="Ser/Thr_deHydtase_PyrdxlP-BS"/>
</dbReference>
<dbReference type="EC" id="4.3.1.19" evidence="4"/>
<dbReference type="PROSITE" id="PS00165">
    <property type="entry name" value="DEHYDRATASE_SER_THR"/>
    <property type="match status" value="1"/>
</dbReference>
<comment type="caution">
    <text evidence="10">The sequence shown here is derived from an EMBL/GenBank/DDBJ whole genome shotgun (WGS) entry which is preliminary data.</text>
</comment>
<evidence type="ECO:0000313" key="10">
    <source>
        <dbReference type="EMBL" id="RVU53945.1"/>
    </source>
</evidence>
<dbReference type="Pfam" id="PF00291">
    <property type="entry name" value="PALP"/>
    <property type="match status" value="1"/>
</dbReference>
<dbReference type="OrthoDB" id="9811476at2"/>
<feature type="domain" description="Tryptophan synthase beta chain-like PALP" evidence="9">
    <location>
        <begin position="15"/>
        <end position="302"/>
    </location>
</feature>
<evidence type="ECO:0000256" key="7">
    <source>
        <dbReference type="ARBA" id="ARBA00025527"/>
    </source>
</evidence>
<evidence type="ECO:0000256" key="3">
    <source>
        <dbReference type="ARBA" id="ARBA00010869"/>
    </source>
</evidence>
<proteinExistence type="inferred from homology"/>
<dbReference type="SUPFAM" id="SSF53686">
    <property type="entry name" value="Tryptophan synthase beta subunit-like PLP-dependent enzymes"/>
    <property type="match status" value="1"/>
</dbReference>
<evidence type="ECO:0000256" key="8">
    <source>
        <dbReference type="ARBA" id="ARBA00031427"/>
    </source>
</evidence>